<organism evidence="1 2">
    <name type="scientific">Tanacetum coccineum</name>
    <dbReference type="NCBI Taxonomy" id="301880"/>
    <lineage>
        <taxon>Eukaryota</taxon>
        <taxon>Viridiplantae</taxon>
        <taxon>Streptophyta</taxon>
        <taxon>Embryophyta</taxon>
        <taxon>Tracheophyta</taxon>
        <taxon>Spermatophyta</taxon>
        <taxon>Magnoliopsida</taxon>
        <taxon>eudicotyledons</taxon>
        <taxon>Gunneridae</taxon>
        <taxon>Pentapetalae</taxon>
        <taxon>asterids</taxon>
        <taxon>campanulids</taxon>
        <taxon>Asterales</taxon>
        <taxon>Asteraceae</taxon>
        <taxon>Asteroideae</taxon>
        <taxon>Anthemideae</taxon>
        <taxon>Anthemidinae</taxon>
        <taxon>Tanacetum</taxon>
    </lineage>
</organism>
<comment type="caution">
    <text evidence="1">The sequence shown here is derived from an EMBL/GenBank/DDBJ whole genome shotgun (WGS) entry which is preliminary data.</text>
</comment>
<protein>
    <submittedName>
        <fullName evidence="1">Uncharacterized protein</fullName>
    </submittedName>
</protein>
<reference evidence="1" key="2">
    <citation type="submission" date="2022-01" db="EMBL/GenBank/DDBJ databases">
        <authorList>
            <person name="Yamashiro T."/>
            <person name="Shiraishi A."/>
            <person name="Satake H."/>
            <person name="Nakayama K."/>
        </authorList>
    </citation>
    <scope>NUCLEOTIDE SEQUENCE</scope>
</reference>
<accession>A0ABQ4YXV8</accession>
<proteinExistence type="predicted"/>
<evidence type="ECO:0000313" key="2">
    <source>
        <dbReference type="Proteomes" id="UP001151760"/>
    </source>
</evidence>
<sequence>MEGGENGSMIWMEDWRWGGRGIRVRVDRGSGDCSRASLSFFVGTCGIGSFVAKGGDSEEDVEKGERGKEGWLEVEIAFWEKNTASIGLHGVERCGGKKGTICTHDEKCRVQEGADFEYILK</sequence>
<gene>
    <name evidence="1" type="ORF">Tco_0748301</name>
</gene>
<keyword evidence="2" id="KW-1185">Reference proteome</keyword>
<dbReference type="Proteomes" id="UP001151760">
    <property type="component" value="Unassembled WGS sequence"/>
</dbReference>
<reference evidence="1" key="1">
    <citation type="journal article" date="2022" name="Int. J. Mol. Sci.">
        <title>Draft Genome of Tanacetum Coccineum: Genomic Comparison of Closely Related Tanacetum-Family Plants.</title>
        <authorList>
            <person name="Yamashiro T."/>
            <person name="Shiraishi A."/>
            <person name="Nakayama K."/>
            <person name="Satake H."/>
        </authorList>
    </citation>
    <scope>NUCLEOTIDE SEQUENCE</scope>
</reference>
<dbReference type="EMBL" id="BQNB010010772">
    <property type="protein sequence ID" value="GJS81760.1"/>
    <property type="molecule type" value="Genomic_DNA"/>
</dbReference>
<evidence type="ECO:0000313" key="1">
    <source>
        <dbReference type="EMBL" id="GJS81760.1"/>
    </source>
</evidence>
<name>A0ABQ4YXV8_9ASTR</name>